<gene>
    <name evidence="1" type="ORF">EVAR_61250_1</name>
</gene>
<dbReference type="Proteomes" id="UP000299102">
    <property type="component" value="Unassembled WGS sequence"/>
</dbReference>
<dbReference type="AlphaFoldDB" id="A0A4C1Z6W3"/>
<name>A0A4C1Z6W3_EUMVA</name>
<comment type="caution">
    <text evidence="1">The sequence shown here is derived from an EMBL/GenBank/DDBJ whole genome shotgun (WGS) entry which is preliminary data.</text>
</comment>
<organism evidence="1 2">
    <name type="scientific">Eumeta variegata</name>
    <name type="common">Bagworm moth</name>
    <name type="synonym">Eumeta japonica</name>
    <dbReference type="NCBI Taxonomy" id="151549"/>
    <lineage>
        <taxon>Eukaryota</taxon>
        <taxon>Metazoa</taxon>
        <taxon>Ecdysozoa</taxon>
        <taxon>Arthropoda</taxon>
        <taxon>Hexapoda</taxon>
        <taxon>Insecta</taxon>
        <taxon>Pterygota</taxon>
        <taxon>Neoptera</taxon>
        <taxon>Endopterygota</taxon>
        <taxon>Lepidoptera</taxon>
        <taxon>Glossata</taxon>
        <taxon>Ditrysia</taxon>
        <taxon>Tineoidea</taxon>
        <taxon>Psychidae</taxon>
        <taxon>Oiketicinae</taxon>
        <taxon>Eumeta</taxon>
    </lineage>
</organism>
<accession>A0A4C1Z6W3</accession>
<evidence type="ECO:0000313" key="2">
    <source>
        <dbReference type="Proteomes" id="UP000299102"/>
    </source>
</evidence>
<protein>
    <submittedName>
        <fullName evidence="1">Uncharacterized protein</fullName>
    </submittedName>
</protein>
<reference evidence="1 2" key="1">
    <citation type="journal article" date="2019" name="Commun. Biol.">
        <title>The bagworm genome reveals a unique fibroin gene that provides high tensile strength.</title>
        <authorList>
            <person name="Kono N."/>
            <person name="Nakamura H."/>
            <person name="Ohtoshi R."/>
            <person name="Tomita M."/>
            <person name="Numata K."/>
            <person name="Arakawa K."/>
        </authorList>
    </citation>
    <scope>NUCLEOTIDE SEQUENCE [LARGE SCALE GENOMIC DNA]</scope>
</reference>
<evidence type="ECO:0000313" key="1">
    <source>
        <dbReference type="EMBL" id="GBP82814.1"/>
    </source>
</evidence>
<keyword evidence="2" id="KW-1185">Reference proteome</keyword>
<sequence length="239" mass="26297">MDVNNGRMSKIDGRKICKGRTVYSICGQQPDHGLHPARYKSDRSIEPKARFGSPTSCATELDVVGQPNDTSSLSPTVKCIRTTLAHTIAIELRVLETQKTDIKLGPESKLRAEWETKPSVESELESRTIPESELKFGTRLGLTARYVFLRDKQACVSLGSRRAPPPMDTFIPRGGTSALPAFQEGVRYFLENLQPPSGTHLPSVSSHTDERARAYSYQSWSGEGHALSKTAIISVVITP</sequence>
<proteinExistence type="predicted"/>
<dbReference type="EMBL" id="BGZK01001588">
    <property type="protein sequence ID" value="GBP82814.1"/>
    <property type="molecule type" value="Genomic_DNA"/>
</dbReference>